<sequence length="195" mass="20977">MKLLLDLLLLAGRAEDARTLLDRAELRRNPDGLGLYDLPATDGTRRWAYRFQAYDWFDLCQSAGVGAYDRAADALARLDDRFRREEAGVRAAVIPGLTWRLAAEAGLGAAPAAVPAATYVRIGREQFVGLAVQRAVLDVERADLCVVGSTLLLEQGRAEAAAAPLGRAADLYPRAAAAPARPGWPLAVRLLAATR</sequence>
<dbReference type="Proteomes" id="UP000214646">
    <property type="component" value="Unassembled WGS sequence"/>
</dbReference>
<organism evidence="1 2">
    <name type="scientific">Fimbriiglobus ruber</name>
    <dbReference type="NCBI Taxonomy" id="1908690"/>
    <lineage>
        <taxon>Bacteria</taxon>
        <taxon>Pseudomonadati</taxon>
        <taxon>Planctomycetota</taxon>
        <taxon>Planctomycetia</taxon>
        <taxon>Gemmatales</taxon>
        <taxon>Gemmataceae</taxon>
        <taxon>Fimbriiglobus</taxon>
    </lineage>
</organism>
<reference evidence="2" key="1">
    <citation type="submission" date="2017-06" db="EMBL/GenBank/DDBJ databases">
        <title>Genome analysis of Fimbriiglobus ruber SP5, the first member of the order Planctomycetales with confirmed chitinolytic capability.</title>
        <authorList>
            <person name="Ravin N.V."/>
            <person name="Rakitin A.L."/>
            <person name="Ivanova A.A."/>
            <person name="Beletsky A.V."/>
            <person name="Kulichevskaya I.S."/>
            <person name="Mardanov A.V."/>
            <person name="Dedysh S.N."/>
        </authorList>
    </citation>
    <scope>NUCLEOTIDE SEQUENCE [LARGE SCALE GENOMIC DNA]</scope>
    <source>
        <strain evidence="2">SP5</strain>
    </source>
</reference>
<dbReference type="AlphaFoldDB" id="A0A225DQD4"/>
<gene>
    <name evidence="1" type="ORF">FRUB_05646</name>
</gene>
<comment type="caution">
    <text evidence="1">The sequence shown here is derived from an EMBL/GenBank/DDBJ whole genome shotgun (WGS) entry which is preliminary data.</text>
</comment>
<proteinExistence type="predicted"/>
<evidence type="ECO:0000313" key="2">
    <source>
        <dbReference type="Proteomes" id="UP000214646"/>
    </source>
</evidence>
<keyword evidence="2" id="KW-1185">Reference proteome</keyword>
<evidence type="ECO:0000313" key="1">
    <source>
        <dbReference type="EMBL" id="OWK39756.1"/>
    </source>
</evidence>
<dbReference type="EMBL" id="NIDE01000009">
    <property type="protein sequence ID" value="OWK39756.1"/>
    <property type="molecule type" value="Genomic_DNA"/>
</dbReference>
<name>A0A225DQD4_9BACT</name>
<protein>
    <submittedName>
        <fullName evidence="1">Uncharacterized protein</fullName>
    </submittedName>
</protein>
<dbReference type="RefSeq" id="WP_088256619.1">
    <property type="nucleotide sequence ID" value="NZ_NIDE01000009.1"/>
</dbReference>
<accession>A0A225DQD4</accession>